<dbReference type="PANTHER" id="PTHR12526">
    <property type="entry name" value="GLYCOSYLTRANSFERASE"/>
    <property type="match status" value="1"/>
</dbReference>
<gene>
    <name evidence="2" type="ORF">B5K06_15215</name>
</gene>
<reference evidence="2 3" key="1">
    <citation type="submission" date="2017-03" db="EMBL/GenBank/DDBJ databases">
        <title>Genome analysis of Rhizobial strains effectives or ineffectives for nitrogen fixation isolated from bean seeds.</title>
        <authorList>
            <person name="Peralta H."/>
            <person name="Aguilar-Vera A."/>
            <person name="Mora Y."/>
            <person name="Vargas-Lagunas C."/>
            <person name="Girard L."/>
            <person name="Mora J."/>
        </authorList>
    </citation>
    <scope>NUCLEOTIDE SEQUENCE [LARGE SCALE GENOMIC DNA]</scope>
    <source>
        <strain evidence="2 3">CCGM3</strain>
    </source>
</reference>
<name>A0A370KN85_9HYPH</name>
<dbReference type="Pfam" id="PF13439">
    <property type="entry name" value="Glyco_transf_4"/>
    <property type="match status" value="1"/>
</dbReference>
<dbReference type="CDD" id="cd03794">
    <property type="entry name" value="GT4_WbuB-like"/>
    <property type="match status" value="1"/>
</dbReference>
<comment type="caution">
    <text evidence="2">The sequence shown here is derived from an EMBL/GenBank/DDBJ whole genome shotgun (WGS) entry which is preliminary data.</text>
</comment>
<organism evidence="2 3">
    <name type="scientific">Rhizobium grahamii</name>
    <dbReference type="NCBI Taxonomy" id="1120045"/>
    <lineage>
        <taxon>Bacteria</taxon>
        <taxon>Pseudomonadati</taxon>
        <taxon>Pseudomonadota</taxon>
        <taxon>Alphaproteobacteria</taxon>
        <taxon>Hyphomicrobiales</taxon>
        <taxon>Rhizobiaceae</taxon>
        <taxon>Rhizobium/Agrobacterium group</taxon>
        <taxon>Rhizobium</taxon>
    </lineage>
</organism>
<evidence type="ECO:0000313" key="3">
    <source>
        <dbReference type="Proteomes" id="UP000254939"/>
    </source>
</evidence>
<dbReference type="Pfam" id="PF13692">
    <property type="entry name" value="Glyco_trans_1_4"/>
    <property type="match status" value="1"/>
</dbReference>
<protein>
    <submittedName>
        <fullName evidence="2">Glycosyltransferase WbuB</fullName>
    </submittedName>
</protein>
<dbReference type="OrthoDB" id="3180470at2"/>
<evidence type="ECO:0000313" key="2">
    <source>
        <dbReference type="EMBL" id="RDJ10390.1"/>
    </source>
</evidence>
<dbReference type="RefSeq" id="WP_114713550.1">
    <property type="nucleotide sequence ID" value="NZ_KZ857259.1"/>
</dbReference>
<sequence length="398" mass="44054">MNCRRRILIHDYSGHPFQVQLSRCLAERGHQVLHVHSESFQTPKGDLTKRSDDPTSLQIAGVHLDGVFHKNSFLRRRSQEIETGRLVAVQIQQFRPEVVISSNAPLDTQAVIYKATRAIGAKFVFWLQDIYSEAIGRILPRKLPVLGSLVAKRYRKLEYDLLRGSDQIVAITDDFIPFLCNNGVSTHDISVIENWAPLNDLSAQGRAKPGNGTIHAVYAGTLGYKHNPAVLLSAAKELPVTIDVLSEGRAADELAHRAKSEGITNLVVRPWVRFSDLPGVLADADILIAMIEADAGIFSVPSKVLTYLCSGKPVLAAIPAGNLARRILEREEAGLVSEPGNHTDFVTNFRQLAERAEVRAKLGANGRAYAERSFRIEGIADRFEGILERLFLMELQAK</sequence>
<dbReference type="EMBL" id="NAAC01000016">
    <property type="protein sequence ID" value="RDJ10390.1"/>
    <property type="molecule type" value="Genomic_DNA"/>
</dbReference>
<feature type="domain" description="Glycosyltransferase subfamily 4-like N-terminal" evidence="1">
    <location>
        <begin position="20"/>
        <end position="195"/>
    </location>
</feature>
<evidence type="ECO:0000259" key="1">
    <source>
        <dbReference type="Pfam" id="PF13439"/>
    </source>
</evidence>
<dbReference type="GO" id="GO:0016757">
    <property type="term" value="F:glycosyltransferase activity"/>
    <property type="evidence" value="ECO:0007669"/>
    <property type="project" value="UniProtKB-ARBA"/>
</dbReference>
<dbReference type="Proteomes" id="UP000254939">
    <property type="component" value="Unassembled WGS sequence"/>
</dbReference>
<proteinExistence type="predicted"/>
<dbReference type="AlphaFoldDB" id="A0A370KN85"/>
<dbReference type="Gene3D" id="3.40.50.2000">
    <property type="entry name" value="Glycogen Phosphorylase B"/>
    <property type="match status" value="2"/>
</dbReference>
<accession>A0A370KN85</accession>
<dbReference type="SUPFAM" id="SSF53756">
    <property type="entry name" value="UDP-Glycosyltransferase/glycogen phosphorylase"/>
    <property type="match status" value="1"/>
</dbReference>
<keyword evidence="2" id="KW-0808">Transferase</keyword>
<dbReference type="InterPro" id="IPR028098">
    <property type="entry name" value="Glyco_trans_4-like_N"/>
</dbReference>